<dbReference type="Proteomes" id="UP000460412">
    <property type="component" value="Unassembled WGS sequence"/>
</dbReference>
<reference evidence="1 2" key="1">
    <citation type="submission" date="2019-12" db="EMBL/GenBank/DDBJ databases">
        <title>Sporaefaciens musculi gen. nov., sp. nov., a novel bacterium isolated from the caecum of an obese mouse.</title>
        <authorList>
            <person name="Rasmussen T.S."/>
            <person name="Streidl T."/>
            <person name="Hitch T.C.A."/>
            <person name="Wortmann E."/>
            <person name="Deptula P."/>
            <person name="Hansen M."/>
            <person name="Nielsen D.S."/>
            <person name="Clavel T."/>
            <person name="Vogensen F.K."/>
        </authorList>
    </citation>
    <scope>NUCLEOTIDE SEQUENCE [LARGE SCALE GENOMIC DNA]</scope>
    <source>
        <strain evidence="1 2">WCA-9-b2</strain>
    </source>
</reference>
<accession>A0A7X3SKT1</accession>
<dbReference type="RefSeq" id="WP_159753544.1">
    <property type="nucleotide sequence ID" value="NZ_WUQX01000001.1"/>
</dbReference>
<dbReference type="EMBL" id="WUQX01000001">
    <property type="protein sequence ID" value="MXP77844.1"/>
    <property type="molecule type" value="Genomic_DNA"/>
</dbReference>
<evidence type="ECO:0000313" key="2">
    <source>
        <dbReference type="Proteomes" id="UP000460412"/>
    </source>
</evidence>
<sequence length="53" mass="6136">MKTKIIQKNVIYEDDETASNLEQMVEAFMDIGNKNVNMKSIEIGEKIWKLCNS</sequence>
<organism evidence="1 2">
    <name type="scientific">Sporofaciens musculi</name>
    <dbReference type="NCBI Taxonomy" id="2681861"/>
    <lineage>
        <taxon>Bacteria</taxon>
        <taxon>Bacillati</taxon>
        <taxon>Bacillota</taxon>
        <taxon>Clostridia</taxon>
        <taxon>Lachnospirales</taxon>
        <taxon>Lachnospiraceae</taxon>
        <taxon>Sporofaciens</taxon>
    </lineage>
</organism>
<protein>
    <submittedName>
        <fullName evidence="1">Uncharacterized protein</fullName>
    </submittedName>
</protein>
<name>A0A7X3SKT1_9FIRM</name>
<keyword evidence="2" id="KW-1185">Reference proteome</keyword>
<gene>
    <name evidence="1" type="ORF">GN277_21570</name>
</gene>
<proteinExistence type="predicted"/>
<evidence type="ECO:0000313" key="1">
    <source>
        <dbReference type="EMBL" id="MXP77844.1"/>
    </source>
</evidence>
<comment type="caution">
    <text evidence="1">The sequence shown here is derived from an EMBL/GenBank/DDBJ whole genome shotgun (WGS) entry which is preliminary data.</text>
</comment>
<dbReference type="AlphaFoldDB" id="A0A7X3SKT1"/>